<dbReference type="Gene3D" id="1.10.357.10">
    <property type="entry name" value="Tetracycline Repressor, domain 2"/>
    <property type="match status" value="1"/>
</dbReference>
<dbReference type="PRINTS" id="PR00455">
    <property type="entry name" value="HTHTETR"/>
</dbReference>
<feature type="domain" description="HTH tetR-type" evidence="2">
    <location>
        <begin position="16"/>
        <end position="75"/>
    </location>
</feature>
<protein>
    <recommendedName>
        <fullName evidence="2">HTH tetR-type domain-containing protein</fullName>
    </recommendedName>
</protein>
<reference evidence="3" key="1">
    <citation type="submission" date="2018-05" db="EMBL/GenBank/DDBJ databases">
        <authorList>
            <person name="Lanie J.A."/>
            <person name="Ng W.-L."/>
            <person name="Kazmierczak K.M."/>
            <person name="Andrzejewski T.M."/>
            <person name="Davidsen T.M."/>
            <person name="Wayne K.J."/>
            <person name="Tettelin H."/>
            <person name="Glass J.I."/>
            <person name="Rusch D."/>
            <person name="Podicherti R."/>
            <person name="Tsui H.-C.T."/>
            <person name="Winkler M.E."/>
        </authorList>
    </citation>
    <scope>NUCLEOTIDE SEQUENCE</scope>
</reference>
<dbReference type="InterPro" id="IPR001647">
    <property type="entry name" value="HTH_TetR"/>
</dbReference>
<dbReference type="EMBL" id="UINC01060482">
    <property type="protein sequence ID" value="SVB85035.1"/>
    <property type="molecule type" value="Genomic_DNA"/>
</dbReference>
<dbReference type="GO" id="GO:0003677">
    <property type="term" value="F:DNA binding"/>
    <property type="evidence" value="ECO:0007669"/>
    <property type="project" value="UniProtKB-KW"/>
</dbReference>
<keyword evidence="1" id="KW-0238">DNA-binding</keyword>
<dbReference type="Pfam" id="PF00440">
    <property type="entry name" value="TetR_N"/>
    <property type="match status" value="1"/>
</dbReference>
<evidence type="ECO:0000256" key="1">
    <source>
        <dbReference type="ARBA" id="ARBA00023125"/>
    </source>
</evidence>
<dbReference type="PROSITE" id="PS50977">
    <property type="entry name" value="HTH_TETR_2"/>
    <property type="match status" value="1"/>
</dbReference>
<gene>
    <name evidence="3" type="ORF">METZ01_LOCUS237889</name>
</gene>
<dbReference type="InterPro" id="IPR009057">
    <property type="entry name" value="Homeodomain-like_sf"/>
</dbReference>
<organism evidence="3">
    <name type="scientific">marine metagenome</name>
    <dbReference type="NCBI Taxonomy" id="408172"/>
    <lineage>
        <taxon>unclassified sequences</taxon>
        <taxon>metagenomes</taxon>
        <taxon>ecological metagenomes</taxon>
    </lineage>
</organism>
<dbReference type="AlphaFoldDB" id="A0A382HD73"/>
<evidence type="ECO:0000313" key="3">
    <source>
        <dbReference type="EMBL" id="SVB85035.1"/>
    </source>
</evidence>
<evidence type="ECO:0000259" key="2">
    <source>
        <dbReference type="PROSITE" id="PS50977"/>
    </source>
</evidence>
<dbReference type="InterPro" id="IPR023772">
    <property type="entry name" value="DNA-bd_HTH_TetR-type_CS"/>
</dbReference>
<name>A0A382HD73_9ZZZZ</name>
<proteinExistence type="predicted"/>
<dbReference type="SUPFAM" id="SSF46689">
    <property type="entry name" value="Homeodomain-like"/>
    <property type="match status" value="1"/>
</dbReference>
<dbReference type="PROSITE" id="PS01081">
    <property type="entry name" value="HTH_TETR_1"/>
    <property type="match status" value="1"/>
</dbReference>
<accession>A0A382HD73</accession>
<sequence length="191" mass="20256">MNEVSTSQIDRPVGKAKVKSALQKAALTLLAERGMSFSIREVAKLARVNHGLVHRHFGSKEALLKVAIAERNEALRLQVQGNSSPMDLTVQGGPATAAILARLILEDATSLIGDHIATKAIVERAALQVVDTDPLTAAHRTALANAIVLGWTVFGEYALQAAGTSRSQEVESALRSMVDSLLNGQAIESIS</sequence>